<sequence length="270" mass="31160">SQESDMHDSDIDKEDKRIDLNVPASGRIKLSMQYSRVQEVATLAVKILLSTICMKDAVPDGPAKMLDYARRSLIKAAEHLGYQAIVYRLKREKYYWRKLASIPIQRVSNFRGKIKRVTDNLVPSFYDLEPGDIPKIRWLQDKLRYIYPTRYESNHVDGRAAYSIKIFVKVLRITLFHKTHSFGFELATHFSSSLPDEPDELEIPAPLLALVATAIHASIEDQKHTHSDPGDFKTNVYLDVYQSHIDVLDEIKTKKLMAYHNLMHSIYELV</sequence>
<proteinExistence type="predicted"/>
<organism evidence="2">
    <name type="scientific">Dichomitus squalens</name>
    <dbReference type="NCBI Taxonomy" id="114155"/>
    <lineage>
        <taxon>Eukaryota</taxon>
        <taxon>Fungi</taxon>
        <taxon>Dikarya</taxon>
        <taxon>Basidiomycota</taxon>
        <taxon>Agaricomycotina</taxon>
        <taxon>Agaricomycetes</taxon>
        <taxon>Polyporales</taxon>
        <taxon>Polyporaceae</taxon>
        <taxon>Dichomitus</taxon>
    </lineage>
</organism>
<dbReference type="AlphaFoldDB" id="A0A4Q9ME66"/>
<evidence type="ECO:0000313" key="3">
    <source>
        <dbReference type="EMBL" id="TBU58885.1"/>
    </source>
</evidence>
<feature type="non-terminal residue" evidence="2">
    <location>
        <position position="1"/>
    </location>
</feature>
<feature type="domain" description="DUF6532" evidence="1">
    <location>
        <begin position="46"/>
        <end position="251"/>
    </location>
</feature>
<dbReference type="OrthoDB" id="2749024at2759"/>
<protein>
    <recommendedName>
        <fullName evidence="1">DUF6532 domain-containing protein</fullName>
    </recommendedName>
</protein>
<dbReference type="Proteomes" id="UP000292957">
    <property type="component" value="Unassembled WGS sequence"/>
</dbReference>
<feature type="non-terminal residue" evidence="2">
    <location>
        <position position="270"/>
    </location>
</feature>
<name>A0A4Q9ME66_9APHY</name>
<reference evidence="2 4" key="1">
    <citation type="submission" date="2019-01" db="EMBL/GenBank/DDBJ databases">
        <title>Draft genome sequences of three monokaryotic isolates of the white-rot basidiomycete fungus Dichomitus squalens.</title>
        <authorList>
            <consortium name="DOE Joint Genome Institute"/>
            <person name="Lopez S.C."/>
            <person name="Andreopoulos B."/>
            <person name="Pangilinan J."/>
            <person name="Lipzen A."/>
            <person name="Riley R."/>
            <person name="Ahrendt S."/>
            <person name="Ng V."/>
            <person name="Barry K."/>
            <person name="Daum C."/>
            <person name="Grigoriev I.V."/>
            <person name="Hilden K.S."/>
            <person name="Makela M.R."/>
            <person name="de Vries R.P."/>
        </authorList>
    </citation>
    <scope>NUCLEOTIDE SEQUENCE [LARGE SCALE GENOMIC DNA]</scope>
    <source>
        <strain evidence="3 4">CBS 464.89</strain>
        <strain evidence="2">OM18370.1</strain>
    </source>
</reference>
<accession>A0A4Q9ME66</accession>
<dbReference type="EMBL" id="ML143482">
    <property type="protein sequence ID" value="TBU24342.1"/>
    <property type="molecule type" value="Genomic_DNA"/>
</dbReference>
<dbReference type="InterPro" id="IPR045341">
    <property type="entry name" value="DUF6532"/>
</dbReference>
<evidence type="ECO:0000259" key="1">
    <source>
        <dbReference type="Pfam" id="PF20149"/>
    </source>
</evidence>
<dbReference type="EMBL" id="ML145119">
    <property type="protein sequence ID" value="TBU58885.1"/>
    <property type="molecule type" value="Genomic_DNA"/>
</dbReference>
<dbReference type="Pfam" id="PF20149">
    <property type="entry name" value="DUF6532"/>
    <property type="match status" value="1"/>
</dbReference>
<evidence type="ECO:0000313" key="2">
    <source>
        <dbReference type="EMBL" id="TBU24342.1"/>
    </source>
</evidence>
<gene>
    <name evidence="3" type="ORF">BD310DRAFT_769078</name>
    <name evidence="2" type="ORF">BD311DRAFT_607295</name>
</gene>
<dbReference type="Proteomes" id="UP000292082">
    <property type="component" value="Unassembled WGS sequence"/>
</dbReference>
<evidence type="ECO:0000313" key="4">
    <source>
        <dbReference type="Proteomes" id="UP000292082"/>
    </source>
</evidence>
<keyword evidence="4" id="KW-1185">Reference proteome</keyword>